<reference evidence="1" key="1">
    <citation type="submission" date="2023-05" db="EMBL/GenBank/DDBJ databases">
        <title>Nepenthes gracilis genome sequencing.</title>
        <authorList>
            <person name="Fukushima K."/>
        </authorList>
    </citation>
    <scope>NUCLEOTIDE SEQUENCE</scope>
    <source>
        <strain evidence="1">SING2019-196</strain>
    </source>
</reference>
<dbReference type="EMBL" id="BSYO01000012">
    <property type="protein sequence ID" value="GMH12635.1"/>
    <property type="molecule type" value="Genomic_DNA"/>
</dbReference>
<sequence>MKSANCVFNDKKIHDTGKKRWGHVRVGWISLRIDRSRGAILAPLSPAKGTRCNSPPDYRFPAGISFSIAMVIEKHSMNRQFAQAGPSKCCRDVMLLYLFPRLLLNVDAVSGLRTGGGCLRNLSEENQMGLAIFQTLSLSGASFRRPVKQRLVNFGKPCG</sequence>
<proteinExistence type="predicted"/>
<keyword evidence="2" id="KW-1185">Reference proteome</keyword>
<organism evidence="1 2">
    <name type="scientific">Nepenthes gracilis</name>
    <name type="common">Slender pitcher plant</name>
    <dbReference type="NCBI Taxonomy" id="150966"/>
    <lineage>
        <taxon>Eukaryota</taxon>
        <taxon>Viridiplantae</taxon>
        <taxon>Streptophyta</taxon>
        <taxon>Embryophyta</taxon>
        <taxon>Tracheophyta</taxon>
        <taxon>Spermatophyta</taxon>
        <taxon>Magnoliopsida</taxon>
        <taxon>eudicotyledons</taxon>
        <taxon>Gunneridae</taxon>
        <taxon>Pentapetalae</taxon>
        <taxon>Caryophyllales</taxon>
        <taxon>Nepenthaceae</taxon>
        <taxon>Nepenthes</taxon>
    </lineage>
</organism>
<protein>
    <submittedName>
        <fullName evidence="1">Uncharacterized protein</fullName>
    </submittedName>
</protein>
<comment type="caution">
    <text evidence="1">The sequence shown here is derived from an EMBL/GenBank/DDBJ whole genome shotgun (WGS) entry which is preliminary data.</text>
</comment>
<gene>
    <name evidence="1" type="ORF">Nepgr_014476</name>
</gene>
<dbReference type="Proteomes" id="UP001279734">
    <property type="component" value="Unassembled WGS sequence"/>
</dbReference>
<name>A0AAD3SJ75_NEPGR</name>
<evidence type="ECO:0000313" key="2">
    <source>
        <dbReference type="Proteomes" id="UP001279734"/>
    </source>
</evidence>
<dbReference type="AlphaFoldDB" id="A0AAD3SJ75"/>
<accession>A0AAD3SJ75</accession>
<evidence type="ECO:0000313" key="1">
    <source>
        <dbReference type="EMBL" id="GMH12635.1"/>
    </source>
</evidence>